<keyword evidence="2" id="KW-0472">Membrane</keyword>
<keyword evidence="2" id="KW-1133">Transmembrane helix</keyword>
<feature type="region of interest" description="Disordered" evidence="1">
    <location>
        <begin position="33"/>
        <end position="52"/>
    </location>
</feature>
<name>A0A840V7Z4_9BACT</name>
<sequence>MKPRDIIVLLSSLLVTAAVVITILLKAPRKVSTETTVKEPAANESVAEEPVAQEMVLSPEPVAPKVSDDPPTSANLVYTLDQMALEVQDEEPDSGRIRSIHQNGPKKADRVIREGSYYRDVWIVIDRDMDLLATDLLSDPEFHAYAEVSMSDQEAQWIPISVDAYNAKTGLLYIRTIPGGEVTVPHRGMFLLTRVEK</sequence>
<dbReference type="RefSeq" id="WP_184022296.1">
    <property type="nucleotide sequence ID" value="NZ_JACHFD010000037.1"/>
</dbReference>
<comment type="caution">
    <text evidence="3">The sequence shown here is derived from an EMBL/GenBank/DDBJ whole genome shotgun (WGS) entry which is preliminary data.</text>
</comment>
<evidence type="ECO:0000256" key="2">
    <source>
        <dbReference type="SAM" id="Phobius"/>
    </source>
</evidence>
<dbReference type="EMBL" id="JACHFD010000037">
    <property type="protein sequence ID" value="MBB5353843.1"/>
    <property type="molecule type" value="Genomic_DNA"/>
</dbReference>
<keyword evidence="2" id="KW-0812">Transmembrane</keyword>
<dbReference type="AlphaFoldDB" id="A0A840V7Z4"/>
<gene>
    <name evidence="3" type="ORF">HNR46_004107</name>
</gene>
<evidence type="ECO:0000313" key="4">
    <source>
        <dbReference type="Proteomes" id="UP000557717"/>
    </source>
</evidence>
<dbReference type="Proteomes" id="UP000557717">
    <property type="component" value="Unassembled WGS sequence"/>
</dbReference>
<feature type="transmembrane region" description="Helical" evidence="2">
    <location>
        <begin position="6"/>
        <end position="25"/>
    </location>
</feature>
<accession>A0A840V7Z4</accession>
<reference evidence="3 4" key="1">
    <citation type="submission" date="2020-08" db="EMBL/GenBank/DDBJ databases">
        <title>Genomic Encyclopedia of Type Strains, Phase IV (KMG-IV): sequencing the most valuable type-strain genomes for metagenomic binning, comparative biology and taxonomic classification.</title>
        <authorList>
            <person name="Goeker M."/>
        </authorList>
    </citation>
    <scope>NUCLEOTIDE SEQUENCE [LARGE SCALE GENOMIC DNA]</scope>
    <source>
        <strain evidence="3 4">YC6886</strain>
    </source>
</reference>
<keyword evidence="4" id="KW-1185">Reference proteome</keyword>
<organism evidence="3 4">
    <name type="scientific">Haloferula luteola</name>
    <dbReference type="NCBI Taxonomy" id="595692"/>
    <lineage>
        <taxon>Bacteria</taxon>
        <taxon>Pseudomonadati</taxon>
        <taxon>Verrucomicrobiota</taxon>
        <taxon>Verrucomicrobiia</taxon>
        <taxon>Verrucomicrobiales</taxon>
        <taxon>Verrucomicrobiaceae</taxon>
        <taxon>Haloferula</taxon>
    </lineage>
</organism>
<protein>
    <submittedName>
        <fullName evidence="3">Uncharacterized protein</fullName>
    </submittedName>
</protein>
<evidence type="ECO:0000256" key="1">
    <source>
        <dbReference type="SAM" id="MobiDB-lite"/>
    </source>
</evidence>
<proteinExistence type="predicted"/>
<evidence type="ECO:0000313" key="3">
    <source>
        <dbReference type="EMBL" id="MBB5353843.1"/>
    </source>
</evidence>